<evidence type="ECO:0000313" key="3">
    <source>
        <dbReference type="EMBL" id="BAL55026.1"/>
    </source>
</evidence>
<dbReference type="PANTHER" id="PTHR22572">
    <property type="entry name" value="SUGAR-1-PHOSPHATE GUANYL TRANSFERASE"/>
    <property type="match status" value="1"/>
</dbReference>
<keyword evidence="3" id="KW-0808">Transferase</keyword>
<evidence type="ECO:0000259" key="2">
    <source>
        <dbReference type="Pfam" id="PF24894"/>
    </source>
</evidence>
<dbReference type="Pfam" id="PF24894">
    <property type="entry name" value="Hexapep_GlmU"/>
    <property type="match status" value="1"/>
</dbReference>
<dbReference type="InterPro" id="IPR050486">
    <property type="entry name" value="Mannose-1P_guanyltransferase"/>
</dbReference>
<dbReference type="SUPFAM" id="SSF53448">
    <property type="entry name" value="Nucleotide-diphospho-sugar transferases"/>
    <property type="match status" value="1"/>
</dbReference>
<dbReference type="EMBL" id="AP011707">
    <property type="protein sequence ID" value="BAL55026.1"/>
    <property type="molecule type" value="Genomic_DNA"/>
</dbReference>
<dbReference type="Pfam" id="PF00483">
    <property type="entry name" value="NTP_transferase"/>
    <property type="match status" value="1"/>
</dbReference>
<feature type="domain" description="Nucleotidyl transferase" evidence="1">
    <location>
        <begin position="3"/>
        <end position="237"/>
    </location>
</feature>
<dbReference type="GO" id="GO:0016779">
    <property type="term" value="F:nucleotidyltransferase activity"/>
    <property type="evidence" value="ECO:0007669"/>
    <property type="project" value="UniProtKB-KW"/>
</dbReference>
<gene>
    <name evidence="3" type="ORF">HGMM_F22D11C03</name>
</gene>
<dbReference type="InterPro" id="IPR056818">
    <property type="entry name" value="GlmU/GlgC-like_hexapep"/>
</dbReference>
<keyword evidence="3" id="KW-0548">Nucleotidyltransferase</keyword>
<feature type="domain" description="Glucose-1-phosphate adenylyltransferase/Bifunctional protein GlmU-like C-terminal hexapeptide" evidence="2">
    <location>
        <begin position="248"/>
        <end position="315"/>
    </location>
</feature>
<dbReference type="InterPro" id="IPR005835">
    <property type="entry name" value="NTP_transferase_dom"/>
</dbReference>
<dbReference type="Gene3D" id="3.90.550.10">
    <property type="entry name" value="Spore Coat Polysaccharide Biosynthesis Protein SpsA, Chain A"/>
    <property type="match status" value="1"/>
</dbReference>
<reference evidence="3" key="1">
    <citation type="journal article" date="2005" name="Environ. Microbiol.">
        <title>Genetic and functional properties of uncultivated thermophilic crenarchaeotes from a subsurface gold mine as revealed by analysis of genome fragments.</title>
        <authorList>
            <person name="Nunoura T."/>
            <person name="Hirayama H."/>
            <person name="Takami H."/>
            <person name="Oida H."/>
            <person name="Nishi S."/>
            <person name="Shimamura S."/>
            <person name="Suzuki Y."/>
            <person name="Inagaki F."/>
            <person name="Takai K."/>
            <person name="Nealson K.H."/>
            <person name="Horikoshi K."/>
        </authorList>
    </citation>
    <scope>NUCLEOTIDE SEQUENCE</scope>
</reference>
<protein>
    <submittedName>
        <fullName evidence="3">Mannose-1-phosphate guanylyltransferase</fullName>
    </submittedName>
</protein>
<reference evidence="3" key="2">
    <citation type="journal article" date="2012" name="PLoS ONE">
        <title>A Deeply Branching Thermophilic Bacterium with an Ancient Acetyl-CoA Pathway Dominates a Subsurface Ecosystem.</title>
        <authorList>
            <person name="Takami H."/>
            <person name="Noguchi H."/>
            <person name="Takaki Y."/>
            <person name="Uchiyama I."/>
            <person name="Toyoda A."/>
            <person name="Nishi S."/>
            <person name="Chee G.-J."/>
            <person name="Arai W."/>
            <person name="Nunoura T."/>
            <person name="Itoh T."/>
            <person name="Hattori M."/>
            <person name="Takai K."/>
        </authorList>
    </citation>
    <scope>NUCLEOTIDE SEQUENCE</scope>
</reference>
<sequence length="321" mass="35505">MRAMILAAGLGTRLWPLTADRAKAAVPFLNKPIIAHLLEYLRRYGITDVIINLHHQGDSIRRIVGDGSRWGVRVFYSEEPEILGTGGALDKVRHLLQDETFLVINGKIITDIDLHAVCEAHRQRAALATLVLMRNTRRERFSVVEVDGDGCIVRFGGMPPPLTEEAPTDHAPLLFTGIQVVEPEIFEFIPRGTFSHTTVDVYPRAIACGRRIAAYIAEGQWYELSTLERYLNASLAFLRREGRSFIAGAGTIIEEGAKVTESVLWARVRIPRGARVHHCIIGDDVTLPHGSDLTRVAVVRAAICPSPHMGTVVGENLIVPF</sequence>
<evidence type="ECO:0000259" key="1">
    <source>
        <dbReference type="Pfam" id="PF00483"/>
    </source>
</evidence>
<organism evidence="3">
    <name type="scientific">uncultured Acidobacteriota bacterium</name>
    <dbReference type="NCBI Taxonomy" id="171953"/>
    <lineage>
        <taxon>Bacteria</taxon>
        <taxon>Pseudomonadati</taxon>
        <taxon>Acidobacteriota</taxon>
        <taxon>environmental samples</taxon>
    </lineage>
</organism>
<accession>H5SFU0</accession>
<proteinExistence type="predicted"/>
<dbReference type="InterPro" id="IPR029044">
    <property type="entry name" value="Nucleotide-diphossugar_trans"/>
</dbReference>
<name>H5SFU0_9BACT</name>
<dbReference type="AlphaFoldDB" id="H5SFU0"/>
<dbReference type="CDD" id="cd06422">
    <property type="entry name" value="NTP_transferase_like_1"/>
    <property type="match status" value="1"/>
</dbReference>